<protein>
    <submittedName>
        <fullName evidence="2">Uncharacterized protein</fullName>
    </submittedName>
</protein>
<sequence>MEKSKQHCYSTRRNKAAKLEENENPGKKSPALSKIKNVDSPAIAKYNMISGYASPPCRNLIPSSQQNENEVGWDLTSPAADARKYQVLFSDKKTSTPNQTPTRKRELRPRAALCKKNIALVGDKNDGLVNELAVLNDLVNEQAQIIMTPPRSVKGSGTDNNELPIEKNKSDLPMCMNTSDAFDDDSFFSESILLSTQALEEEAIGCNPTPSKKMKNESIMTPSSPQTNSSNNFVFNQPSPEGSVTRRSFDLDSEELIQNENLNKFASPKSATAKFPVPDQRVIPLGSQSEILNNSTTCAKQSSFVNIGKPSTFNITGKIISNLQVNEIKPTKMSVPLRTSQTPKLANSTDCNRKVCHDSSRSHKSTLPVPLKQLTETSYGIGVKRILDDVVEKKKPKEVHQTSFVHPPPKFKPQDPFDDDDDDDLLCAMSAIAEEVENKYVPVTCKTELDDDVDFQPDVLAFISQIETQAIKTEKSTAELLEEKRQAAIRKREQRLMSRR</sequence>
<feature type="compositionally biased region" description="Polar residues" evidence="1">
    <location>
        <begin position="233"/>
        <end position="245"/>
    </location>
</feature>
<feature type="compositionally biased region" description="Basic and acidic residues" evidence="1">
    <location>
        <begin position="351"/>
        <end position="361"/>
    </location>
</feature>
<evidence type="ECO:0000256" key="1">
    <source>
        <dbReference type="SAM" id="MobiDB-lite"/>
    </source>
</evidence>
<feature type="region of interest" description="Disordered" evidence="1">
    <location>
        <begin position="335"/>
        <end position="364"/>
    </location>
</feature>
<reference evidence="2" key="1">
    <citation type="submission" date="2021-11" db="EMBL/GenBank/DDBJ databases">
        <authorList>
            <person name="Schell T."/>
        </authorList>
    </citation>
    <scope>NUCLEOTIDE SEQUENCE</scope>
    <source>
        <strain evidence="2">M5</strain>
    </source>
</reference>
<keyword evidence="3" id="KW-1185">Reference proteome</keyword>
<gene>
    <name evidence="2" type="ORF">DGAL_LOCUS299</name>
</gene>
<organism evidence="2 3">
    <name type="scientific">Daphnia galeata</name>
    <dbReference type="NCBI Taxonomy" id="27404"/>
    <lineage>
        <taxon>Eukaryota</taxon>
        <taxon>Metazoa</taxon>
        <taxon>Ecdysozoa</taxon>
        <taxon>Arthropoda</taxon>
        <taxon>Crustacea</taxon>
        <taxon>Branchiopoda</taxon>
        <taxon>Diplostraca</taxon>
        <taxon>Cladocera</taxon>
        <taxon>Anomopoda</taxon>
        <taxon>Daphniidae</taxon>
        <taxon>Daphnia</taxon>
    </lineage>
</organism>
<feature type="region of interest" description="Disordered" evidence="1">
    <location>
        <begin position="206"/>
        <end position="245"/>
    </location>
</feature>
<name>A0A8J2RA12_9CRUS</name>
<feature type="region of interest" description="Disordered" evidence="1">
    <location>
        <begin position="1"/>
        <end position="35"/>
    </location>
</feature>
<comment type="caution">
    <text evidence="2">The sequence shown here is derived from an EMBL/GenBank/DDBJ whole genome shotgun (WGS) entry which is preliminary data.</text>
</comment>
<feature type="compositionally biased region" description="Polar residues" evidence="1">
    <location>
        <begin position="337"/>
        <end position="350"/>
    </location>
</feature>
<evidence type="ECO:0000313" key="3">
    <source>
        <dbReference type="Proteomes" id="UP000789390"/>
    </source>
</evidence>
<dbReference type="EMBL" id="CAKKLH010000001">
    <property type="protein sequence ID" value="CAH0098252.1"/>
    <property type="molecule type" value="Genomic_DNA"/>
</dbReference>
<accession>A0A8J2RA12</accession>
<dbReference type="OrthoDB" id="6351539at2759"/>
<feature type="compositionally biased region" description="Low complexity" evidence="1">
    <location>
        <begin position="221"/>
        <end position="232"/>
    </location>
</feature>
<feature type="compositionally biased region" description="Basic and acidic residues" evidence="1">
    <location>
        <begin position="17"/>
        <end position="26"/>
    </location>
</feature>
<dbReference type="AlphaFoldDB" id="A0A8J2RA12"/>
<proteinExistence type="predicted"/>
<dbReference type="Proteomes" id="UP000789390">
    <property type="component" value="Unassembled WGS sequence"/>
</dbReference>
<evidence type="ECO:0000313" key="2">
    <source>
        <dbReference type="EMBL" id="CAH0098252.1"/>
    </source>
</evidence>